<dbReference type="Gene3D" id="3.60.21.10">
    <property type="match status" value="1"/>
</dbReference>
<dbReference type="Proteomes" id="UP000291933">
    <property type="component" value="Unassembled WGS sequence"/>
</dbReference>
<evidence type="ECO:0000313" key="6">
    <source>
        <dbReference type="Proteomes" id="UP000291933"/>
    </source>
</evidence>
<dbReference type="PANTHER" id="PTHR33393:SF13">
    <property type="entry name" value="PGA BIOSYNTHESIS PROTEIN CAPA"/>
    <property type="match status" value="1"/>
</dbReference>
<accession>A0A4Q9KJS7</accession>
<evidence type="ECO:0000256" key="2">
    <source>
        <dbReference type="SAM" id="MobiDB-lite"/>
    </source>
</evidence>
<dbReference type="CDD" id="cd07381">
    <property type="entry name" value="MPP_CapA"/>
    <property type="match status" value="1"/>
</dbReference>
<organism evidence="5 6">
    <name type="scientific">Propioniciclava tarda</name>
    <dbReference type="NCBI Taxonomy" id="433330"/>
    <lineage>
        <taxon>Bacteria</taxon>
        <taxon>Bacillati</taxon>
        <taxon>Actinomycetota</taxon>
        <taxon>Actinomycetes</taxon>
        <taxon>Propionibacteriales</taxon>
        <taxon>Propionibacteriaceae</taxon>
        <taxon>Propioniciclava</taxon>
    </lineage>
</organism>
<feature type="chain" id="PRO_5020578136" evidence="3">
    <location>
        <begin position="28"/>
        <end position="417"/>
    </location>
</feature>
<name>A0A4Q9KJS7_PROTD</name>
<feature type="compositionally biased region" description="Pro residues" evidence="2">
    <location>
        <begin position="32"/>
        <end position="41"/>
    </location>
</feature>
<feature type="region of interest" description="Disordered" evidence="2">
    <location>
        <begin position="26"/>
        <end position="92"/>
    </location>
</feature>
<keyword evidence="3" id="KW-0732">Signal</keyword>
<dbReference type="AlphaFoldDB" id="A0A4Q9KJS7"/>
<evidence type="ECO:0000256" key="1">
    <source>
        <dbReference type="ARBA" id="ARBA00005662"/>
    </source>
</evidence>
<protein>
    <submittedName>
        <fullName evidence="5">CapA family protein</fullName>
    </submittedName>
</protein>
<dbReference type="InterPro" id="IPR019079">
    <property type="entry name" value="Capsule_synth_CapA"/>
</dbReference>
<dbReference type="InterPro" id="IPR052169">
    <property type="entry name" value="CW_Biosynth-Accessory"/>
</dbReference>
<dbReference type="PROSITE" id="PS51257">
    <property type="entry name" value="PROKAR_LIPOPROTEIN"/>
    <property type="match status" value="1"/>
</dbReference>
<comment type="caution">
    <text evidence="5">The sequence shown here is derived from an EMBL/GenBank/DDBJ whole genome shotgun (WGS) entry which is preliminary data.</text>
</comment>
<dbReference type="PANTHER" id="PTHR33393">
    <property type="entry name" value="POLYGLUTAMINE SYNTHESIS ACCESSORY PROTEIN RV0574C-RELATED"/>
    <property type="match status" value="1"/>
</dbReference>
<dbReference type="EMBL" id="SDMR01000012">
    <property type="protein sequence ID" value="TBT94564.1"/>
    <property type="molecule type" value="Genomic_DNA"/>
</dbReference>
<dbReference type="SMART" id="SM00854">
    <property type="entry name" value="PGA_cap"/>
    <property type="match status" value="1"/>
</dbReference>
<evidence type="ECO:0000313" key="5">
    <source>
        <dbReference type="EMBL" id="TBT94564.1"/>
    </source>
</evidence>
<comment type="similarity">
    <text evidence="1">Belongs to the CapA family.</text>
</comment>
<feature type="signal peptide" evidence="3">
    <location>
        <begin position="1"/>
        <end position="27"/>
    </location>
</feature>
<dbReference type="RefSeq" id="WP_131172462.1">
    <property type="nucleotide sequence ID" value="NZ_FXTL01000012.1"/>
</dbReference>
<sequence length="417" mass="42155">MTPRLSYRTASAAGLAILALTGCTAGAAVPAGPTPPQPASSPSPAAKTPAKASTKPSAAKPSATTSATPTTPAAPPAPPPASRPPITGADPVTMAFAGDVHFEKDKLRAVAADPNGLSSLKPYLSRADITVVNLETAVTTRGTPIAGKQFTFRAPESALTTLANAGVDVAGMANNHGADFGPVGLVDTMKALPGAPLKVIGIGQNLDQALSPATFTVDGVSIAVFNASALKEETTNLFTASATKPGVAALVKPYKSTSAKRFLAAVKDASARYDVVVAFLHYGEEGQTCPTPKQVEVVNLLADAGADAVIGGHSHRVQAGGWTKDTYVNYGLGSFTWWLVPSQPATGVLTISIDKQRVAAKRAAGAAASASVITKEDWQPMLIGASGLPSVPDAAGVARLNAARQGLLGCSKLSPAP</sequence>
<evidence type="ECO:0000256" key="3">
    <source>
        <dbReference type="SAM" id="SignalP"/>
    </source>
</evidence>
<feature type="domain" description="Capsule synthesis protein CapA" evidence="4">
    <location>
        <begin position="93"/>
        <end position="339"/>
    </location>
</feature>
<evidence type="ECO:0000259" key="4">
    <source>
        <dbReference type="SMART" id="SM00854"/>
    </source>
</evidence>
<feature type="compositionally biased region" description="Pro residues" evidence="2">
    <location>
        <begin position="72"/>
        <end position="83"/>
    </location>
</feature>
<gene>
    <name evidence="5" type="ORF">ET996_10245</name>
</gene>
<dbReference type="OrthoDB" id="9799970at2"/>
<proteinExistence type="inferred from homology"/>
<dbReference type="InterPro" id="IPR029052">
    <property type="entry name" value="Metallo-depent_PP-like"/>
</dbReference>
<dbReference type="Pfam" id="PF09587">
    <property type="entry name" value="PGA_cap"/>
    <property type="match status" value="1"/>
</dbReference>
<keyword evidence="6" id="KW-1185">Reference proteome</keyword>
<reference evidence="5 6" key="1">
    <citation type="submission" date="2019-01" db="EMBL/GenBank/DDBJ databases">
        <title>Lactibacter flavus gen. nov., sp. nov., a novel bacterium of the family Propionibacteriaceae isolated from raw milk and dairy products.</title>
        <authorList>
            <person name="Huptas C."/>
            <person name="Wenning M."/>
            <person name="Breitenwieser F."/>
            <person name="Doll E."/>
            <person name="Von Neubeck M."/>
            <person name="Busse H.-J."/>
            <person name="Scherer S."/>
        </authorList>
    </citation>
    <scope>NUCLEOTIDE SEQUENCE [LARGE SCALE GENOMIC DNA]</scope>
    <source>
        <strain evidence="5 6">DSM 22130</strain>
    </source>
</reference>
<dbReference type="SUPFAM" id="SSF56300">
    <property type="entry name" value="Metallo-dependent phosphatases"/>
    <property type="match status" value="1"/>
</dbReference>
<feature type="compositionally biased region" description="Low complexity" evidence="2">
    <location>
        <begin position="42"/>
        <end position="71"/>
    </location>
</feature>